<feature type="coiled-coil region" evidence="3">
    <location>
        <begin position="3"/>
        <end position="84"/>
    </location>
</feature>
<evidence type="ECO:0000313" key="5">
    <source>
        <dbReference type="EMBL" id="VDO04936.1"/>
    </source>
</evidence>
<dbReference type="Gene3D" id="1.20.5.4880">
    <property type="match status" value="1"/>
</dbReference>
<dbReference type="OrthoDB" id="5560525at2759"/>
<comment type="similarity">
    <text evidence="2">Belongs to the SEC2 family.</text>
</comment>
<dbReference type="InterPro" id="IPR040351">
    <property type="entry name" value="RAB3IL/RAB3IP/Sec2"/>
</dbReference>
<feature type="compositionally biased region" description="Polar residues" evidence="4">
    <location>
        <begin position="398"/>
        <end position="423"/>
    </location>
</feature>
<evidence type="ECO:0000256" key="3">
    <source>
        <dbReference type="SAM" id="Coils"/>
    </source>
</evidence>
<evidence type="ECO:0000256" key="4">
    <source>
        <dbReference type="SAM" id="MobiDB-lite"/>
    </source>
</evidence>
<evidence type="ECO:0000313" key="7">
    <source>
        <dbReference type="WBParaSite" id="HNAJ_0000880701-mRNA-1"/>
    </source>
</evidence>
<name>A0A158QI67_RODNA</name>
<proteinExistence type="inferred from homology"/>
<dbReference type="GO" id="GO:0006887">
    <property type="term" value="P:exocytosis"/>
    <property type="evidence" value="ECO:0007669"/>
    <property type="project" value="TreeGrafter"/>
</dbReference>
<keyword evidence="6" id="KW-1185">Reference proteome</keyword>
<feature type="region of interest" description="Disordered" evidence="4">
    <location>
        <begin position="398"/>
        <end position="429"/>
    </location>
</feature>
<evidence type="ECO:0000256" key="2">
    <source>
        <dbReference type="ARBA" id="ARBA00025794"/>
    </source>
</evidence>
<reference evidence="7" key="1">
    <citation type="submission" date="2016-04" db="UniProtKB">
        <authorList>
            <consortium name="WormBaseParasite"/>
        </authorList>
    </citation>
    <scope>IDENTIFICATION</scope>
</reference>
<evidence type="ECO:0000313" key="6">
    <source>
        <dbReference type="Proteomes" id="UP000278807"/>
    </source>
</evidence>
<dbReference type="EMBL" id="UZAE01012395">
    <property type="protein sequence ID" value="VDO04936.1"/>
    <property type="molecule type" value="Genomic_DNA"/>
</dbReference>
<evidence type="ECO:0000256" key="1">
    <source>
        <dbReference type="ARBA" id="ARBA00023054"/>
    </source>
</evidence>
<dbReference type="STRING" id="102285.A0A158QI67"/>
<dbReference type="PANTHER" id="PTHR14430">
    <property type="entry name" value="RABIN3-RELATED"/>
    <property type="match status" value="1"/>
</dbReference>
<dbReference type="CDD" id="cd21044">
    <property type="entry name" value="Rab11BD_RAB3IP_like"/>
    <property type="match status" value="1"/>
</dbReference>
<sequence length="459" mass="51318">MEGKRLTKRLSEENDELKRYIETLNKECMELQAALFEEANKMTQTAYAAEYAAKKRADECSKENEVLKKEVQALKNTLRLHIEENSDVFAVRKSVSSVVTPEIEEKTRKSSFRRLSFRRNSLSSTLPPSANGSFHGIDRCRYSSTISNSSNTALVINVASQEPVTRRRLLDALTSSAVCSETVAEEQFQEFVDWVEGGCCVTWPDEFSATADLQSCSLKNITHTSHEYDESTGENHDDQSTYRARSDSDISDILPPHKQYPDSNSAPTLPPAPQPPSKQLAFFHRLVKEDIAPALEFADERICKVLRVALGHLGVEIEPLTSLSICDPNGPVAKGTPKCPLVPCEPVRFRIKLETTKEDGSLLIKCFQICSWARQRIAAVADLFQYISLIRRGLTGTPTTPANRSLSNSLQSNDCTSVDSGNDSDPLMEPTRRHQFENIQRRRLNITLSRLGYGLPSAE</sequence>
<protein>
    <submittedName>
        <fullName evidence="7">Guanine nucleotide exchange factor for Rab-3A</fullName>
    </submittedName>
</protein>
<keyword evidence="1 3" id="KW-0175">Coiled coil</keyword>
<dbReference type="Pfam" id="PF25555">
    <property type="entry name" value="RAB3A-like_C"/>
    <property type="match status" value="1"/>
</dbReference>
<dbReference type="SUPFAM" id="SSF144284">
    <property type="entry name" value="Sec2 N-terminal region"/>
    <property type="match status" value="1"/>
</dbReference>
<feature type="compositionally biased region" description="Basic and acidic residues" evidence="4">
    <location>
        <begin position="226"/>
        <end position="248"/>
    </location>
</feature>
<feature type="region of interest" description="Disordered" evidence="4">
    <location>
        <begin position="226"/>
        <end position="275"/>
    </location>
</feature>
<dbReference type="PANTHER" id="PTHR14430:SF0">
    <property type="entry name" value="SEC2P DOMAIN-CONTAINING PROTEIN"/>
    <property type="match status" value="1"/>
</dbReference>
<dbReference type="AlphaFoldDB" id="A0A158QI67"/>
<gene>
    <name evidence="5" type="ORF">HNAJ_LOCUS8803</name>
</gene>
<organism evidence="7">
    <name type="scientific">Rodentolepis nana</name>
    <name type="common">Dwarf tapeworm</name>
    <name type="synonym">Hymenolepis nana</name>
    <dbReference type="NCBI Taxonomy" id="102285"/>
    <lineage>
        <taxon>Eukaryota</taxon>
        <taxon>Metazoa</taxon>
        <taxon>Spiralia</taxon>
        <taxon>Lophotrochozoa</taxon>
        <taxon>Platyhelminthes</taxon>
        <taxon>Cestoda</taxon>
        <taxon>Eucestoda</taxon>
        <taxon>Cyclophyllidea</taxon>
        <taxon>Hymenolepididae</taxon>
        <taxon>Rodentolepis</taxon>
    </lineage>
</organism>
<dbReference type="WBParaSite" id="HNAJ_0000880701-mRNA-1">
    <property type="protein sequence ID" value="HNAJ_0000880701-mRNA-1"/>
    <property type="gene ID" value="HNAJ_0000880701"/>
</dbReference>
<dbReference type="GO" id="GO:0070319">
    <property type="term" value="C:Golgi to plasma membrane transport vesicle"/>
    <property type="evidence" value="ECO:0007669"/>
    <property type="project" value="TreeGrafter"/>
</dbReference>
<dbReference type="Proteomes" id="UP000278807">
    <property type="component" value="Unassembled WGS sequence"/>
</dbReference>
<reference evidence="5 6" key="2">
    <citation type="submission" date="2018-11" db="EMBL/GenBank/DDBJ databases">
        <authorList>
            <consortium name="Pathogen Informatics"/>
        </authorList>
    </citation>
    <scope>NUCLEOTIDE SEQUENCE [LARGE SCALE GENOMIC DNA]</scope>
</reference>
<accession>A0A158QI67</accession>
<dbReference type="GO" id="GO:0005085">
    <property type="term" value="F:guanyl-nucleotide exchange factor activity"/>
    <property type="evidence" value="ECO:0007669"/>
    <property type="project" value="InterPro"/>
</dbReference>